<sequence>MSHLRPRSCKQCGEKIAEYGRARCFSCLHPNLPPPNCKACGSDAHYAGGFCRRCHPRVPSPDSCSDCLAWGLWRRHGRCAACTSLRNRGHQTGTCATCRRTVPLFKQGMCRLCRCQALAVPRTWQRPDWSTAANTGQQLFLADLVRRVHLAAAARPQGYGAPAAHQQPDIAFWATPRWRQEPLFIAARDMSRVTVTDVTPIDSAFTAYVATQADASAETQGWSPALRERVQKSLYLLTAVHGPHETIKASTVASLPRQQNRRAVIRVTEVLAHLALLDDDRIDPLDAWIHRRLASVHPEIREEALVWIRIVRHGGPRRRPRSTTTVRNQANSAIPFLLACSQRYRTLRQVSRADVTEWLAQCAAPHTEAVALRDMFKTLKSERLLFANPARGVSLGSRPSSVPMPLSPETIQRLTAAAETNPALKLLIALVGIHALYPHQARALPLTAIDFTRGWLTLGDIDHPLDAFTQQAAVDYIHLRHQRWPHTRNPHLFISSQTAHTRAPVTTGWMQPLLRGLPVTAQQLREDRILEEAAVTGADPQHLCAVFNITPETGLRYTRFFHPDPTDSADASGWVTG</sequence>
<proteinExistence type="predicted"/>
<evidence type="ECO:0000313" key="2">
    <source>
        <dbReference type="Proteomes" id="UP000608522"/>
    </source>
</evidence>
<gene>
    <name evidence="1" type="ORF">Sspor_02960</name>
</gene>
<dbReference type="EMBL" id="BNED01000003">
    <property type="protein sequence ID" value="GHI74735.1"/>
    <property type="molecule type" value="Genomic_DNA"/>
</dbReference>
<dbReference type="InterPro" id="IPR011010">
    <property type="entry name" value="DNA_brk_join_enz"/>
</dbReference>
<dbReference type="RefSeq" id="WP_202197318.1">
    <property type="nucleotide sequence ID" value="NZ_BNED01000003.1"/>
</dbReference>
<dbReference type="SUPFAM" id="SSF56349">
    <property type="entry name" value="DNA breaking-rejoining enzymes"/>
    <property type="match status" value="1"/>
</dbReference>
<name>A0ABQ3T2X2_9ACTN</name>
<reference evidence="2" key="1">
    <citation type="submission" date="2023-07" db="EMBL/GenBank/DDBJ databases">
        <title>Whole genome shotgun sequence of Streptomyces spororaveus NBRC 15456.</title>
        <authorList>
            <person name="Komaki H."/>
            <person name="Tamura T."/>
        </authorList>
    </citation>
    <scope>NUCLEOTIDE SEQUENCE [LARGE SCALE GENOMIC DNA]</scope>
    <source>
        <strain evidence="2">NBRC 15456</strain>
    </source>
</reference>
<organism evidence="1 2">
    <name type="scientific">Streptomyces spororaveus</name>
    <dbReference type="NCBI Taxonomy" id="284039"/>
    <lineage>
        <taxon>Bacteria</taxon>
        <taxon>Bacillati</taxon>
        <taxon>Actinomycetota</taxon>
        <taxon>Actinomycetes</taxon>
        <taxon>Kitasatosporales</taxon>
        <taxon>Streptomycetaceae</taxon>
        <taxon>Streptomyces</taxon>
    </lineage>
</organism>
<protein>
    <recommendedName>
        <fullName evidence="3">Site-specific recombinase XerD</fullName>
    </recommendedName>
</protein>
<evidence type="ECO:0008006" key="3">
    <source>
        <dbReference type="Google" id="ProtNLM"/>
    </source>
</evidence>
<evidence type="ECO:0000313" key="1">
    <source>
        <dbReference type="EMBL" id="GHI74735.1"/>
    </source>
</evidence>
<comment type="caution">
    <text evidence="1">The sequence shown here is derived from an EMBL/GenBank/DDBJ whole genome shotgun (WGS) entry which is preliminary data.</text>
</comment>
<keyword evidence="2" id="KW-1185">Reference proteome</keyword>
<dbReference type="Proteomes" id="UP000608522">
    <property type="component" value="Unassembled WGS sequence"/>
</dbReference>
<accession>A0ABQ3T2X2</accession>